<dbReference type="EMBL" id="MUJZ01007670">
    <property type="protein sequence ID" value="OTF82600.1"/>
    <property type="molecule type" value="Genomic_DNA"/>
</dbReference>
<evidence type="ECO:0000313" key="3">
    <source>
        <dbReference type="Proteomes" id="UP000194236"/>
    </source>
</evidence>
<organism evidence="2 3">
    <name type="scientific">Euroglyphus maynei</name>
    <name type="common">Mayne's house dust mite</name>
    <dbReference type="NCBI Taxonomy" id="6958"/>
    <lineage>
        <taxon>Eukaryota</taxon>
        <taxon>Metazoa</taxon>
        <taxon>Ecdysozoa</taxon>
        <taxon>Arthropoda</taxon>
        <taxon>Chelicerata</taxon>
        <taxon>Arachnida</taxon>
        <taxon>Acari</taxon>
        <taxon>Acariformes</taxon>
        <taxon>Sarcoptiformes</taxon>
        <taxon>Astigmata</taxon>
        <taxon>Psoroptidia</taxon>
        <taxon>Analgoidea</taxon>
        <taxon>Pyroglyphidae</taxon>
        <taxon>Pyroglyphinae</taxon>
        <taxon>Euroglyphus</taxon>
    </lineage>
</organism>
<evidence type="ECO:0000256" key="1">
    <source>
        <dbReference type="SAM" id="Phobius"/>
    </source>
</evidence>
<keyword evidence="3" id="KW-1185">Reference proteome</keyword>
<keyword evidence="1" id="KW-1133">Transmembrane helix</keyword>
<protein>
    <submittedName>
        <fullName evidence="2">MAM domain containing protein</fullName>
    </submittedName>
</protein>
<dbReference type="AlphaFoldDB" id="A0A1Y3BNM1"/>
<sequence length="126" mass="14424">MIVNNIVLHKSKRPFQFIIRGILNYENTRIAIDDLSYSLHCINQTISPTHSPPTKGPITTGNPPFIHHDHHHGAGLVLAAIMIPILLLIGIMGGYYGYRRQSYRNNRLNRSFITMFMRTDETIILK</sequence>
<accession>A0A1Y3BNM1</accession>
<proteinExistence type="predicted"/>
<dbReference type="Proteomes" id="UP000194236">
    <property type="component" value="Unassembled WGS sequence"/>
</dbReference>
<reference evidence="2 3" key="1">
    <citation type="submission" date="2017-03" db="EMBL/GenBank/DDBJ databases">
        <title>Genome Survey of Euroglyphus maynei.</title>
        <authorList>
            <person name="Arlian L.G."/>
            <person name="Morgan M.S."/>
            <person name="Rider S.D."/>
        </authorList>
    </citation>
    <scope>NUCLEOTIDE SEQUENCE [LARGE SCALE GENOMIC DNA]</scope>
    <source>
        <strain evidence="2">Arlian Lab</strain>
        <tissue evidence="2">Whole body</tissue>
    </source>
</reference>
<name>A0A1Y3BNM1_EURMA</name>
<gene>
    <name evidence="2" type="ORF">BLA29_006941</name>
</gene>
<evidence type="ECO:0000313" key="2">
    <source>
        <dbReference type="EMBL" id="OTF82600.1"/>
    </source>
</evidence>
<keyword evidence="1" id="KW-0812">Transmembrane</keyword>
<keyword evidence="1" id="KW-0472">Membrane</keyword>
<feature type="transmembrane region" description="Helical" evidence="1">
    <location>
        <begin position="74"/>
        <end position="98"/>
    </location>
</feature>
<comment type="caution">
    <text evidence="2">The sequence shown here is derived from an EMBL/GenBank/DDBJ whole genome shotgun (WGS) entry which is preliminary data.</text>
</comment>